<comment type="caution">
    <text evidence="2">The sequence shown here is derived from an EMBL/GenBank/DDBJ whole genome shotgun (WGS) entry which is preliminary data.</text>
</comment>
<protein>
    <submittedName>
        <fullName evidence="2">Uncharacterized protein</fullName>
    </submittedName>
</protein>
<feature type="compositionally biased region" description="Polar residues" evidence="1">
    <location>
        <begin position="159"/>
        <end position="168"/>
    </location>
</feature>
<proteinExistence type="predicted"/>
<organism evidence="2 3">
    <name type="scientific">Clavispora lusitaniae</name>
    <name type="common">Candida lusitaniae</name>
    <dbReference type="NCBI Taxonomy" id="36911"/>
    <lineage>
        <taxon>Eukaryota</taxon>
        <taxon>Fungi</taxon>
        <taxon>Dikarya</taxon>
        <taxon>Ascomycota</taxon>
        <taxon>Saccharomycotina</taxon>
        <taxon>Pichiomycetes</taxon>
        <taxon>Metschnikowiaceae</taxon>
        <taxon>Clavispora</taxon>
    </lineage>
</organism>
<reference evidence="2 3" key="1">
    <citation type="submission" date="2017-04" db="EMBL/GenBank/DDBJ databases">
        <title>Draft genome of the yeast Clavispora lusitaniae type strain CBS 6936.</title>
        <authorList>
            <person name="Durrens P."/>
            <person name="Klopp C."/>
            <person name="Biteau N."/>
            <person name="Fitton-Ouhabi V."/>
            <person name="Dementhon K."/>
            <person name="Accoceberry I."/>
            <person name="Sherman D.J."/>
            <person name="Noel T."/>
        </authorList>
    </citation>
    <scope>NUCLEOTIDE SEQUENCE [LARGE SCALE GENOMIC DNA]</scope>
    <source>
        <strain evidence="2 3">CBS 6936</strain>
    </source>
</reference>
<sequence>MSDFAVPHTPPRSASKPKNQKSFPVFQLPLQTPKTPKRKVDKKLTTPGQQPQGSLLPPTPDFTPHKSPRRRRKLIVEELFAVSENVGSLLPNHAMVGSGRRSLPSQKPLKSALDFEDFSSIHSKLDFEEDLFEDSFEANLMASPTKKRHVKGPKHEKQVAQTPGNQLITDEKVNSWHGKSFNTCFSSDEESDVESAPHELHNPFLDPPVVQKKTLSKAFQSKSPVDYSTHIEYINHRTGERRVEELTEEQKQFKPKKIDFSKI</sequence>
<feature type="region of interest" description="Disordered" evidence="1">
    <location>
        <begin position="1"/>
        <end position="70"/>
    </location>
</feature>
<feature type="compositionally biased region" description="Low complexity" evidence="1">
    <location>
        <begin position="46"/>
        <end position="56"/>
    </location>
</feature>
<evidence type="ECO:0000256" key="1">
    <source>
        <dbReference type="SAM" id="MobiDB-lite"/>
    </source>
</evidence>
<dbReference type="EMBL" id="LYUB02000018">
    <property type="protein sequence ID" value="OVF06744.1"/>
    <property type="molecule type" value="Genomic_DNA"/>
</dbReference>
<feature type="region of interest" description="Disordered" evidence="1">
    <location>
        <begin position="187"/>
        <end position="206"/>
    </location>
</feature>
<feature type="region of interest" description="Disordered" evidence="1">
    <location>
        <begin position="143"/>
        <end position="168"/>
    </location>
</feature>
<dbReference type="Proteomes" id="UP000195602">
    <property type="component" value="Unassembled WGS sequence"/>
</dbReference>
<evidence type="ECO:0000313" key="2">
    <source>
        <dbReference type="EMBL" id="OVF06744.1"/>
    </source>
</evidence>
<evidence type="ECO:0000313" key="3">
    <source>
        <dbReference type="Proteomes" id="UP000195602"/>
    </source>
</evidence>
<name>A0AA91PW59_CLALS</name>
<accession>A0AA91PW59</accession>
<dbReference type="AlphaFoldDB" id="A0AA91PW59"/>
<dbReference type="KEGG" id="clus:A9F13_18g00561"/>
<gene>
    <name evidence="2" type="ORF">A9F13_18g00561</name>
</gene>